<sequence>MDGTKLSLSALKDKVSSKLSAKPSKKENKKKRDTNLKESGKNGKSDNRQQKGKDRNEKKHKSKPDGHKKDLHEGAGNSETDSMENILKREALALGASEEDLELLRGVDDEQSETEFGESQVDESLNNDLSKFMKTLGFPNEVPTVNDDALKDEEAEEEEEEDDLIEKSVEEKDAVVDSKEESESESEEREEENEVEINEVNLKKITKDTKKDTSLNSVNSEKLVLELRVDWYNIETENVEHPEKMDRFGLERLMERAQIFVEKESKTYLEEFTSNNSQKKFLSQILSDGTLNDKISALTLMVQEAPIHNMKAFDTLLGYCEKKSRTAALQAVEAMKDLLLNGILPDRKLVSFAKQPLSTSLSDTKLALYYFEDHLKKSYFKLIQVLERLSHDPILHVRMNTVSHIFDLLKAKPEQEANLLRLGVNKLGDIEKKVAAKTSYQILQLEQAHPAMKKIVVDAVTDMVLQKSKDHHAQYYTTLTLNQTILTSKEPELANSLIKTYFSLFEMILVESDPALKDKKEDKTLGVSERGRKNNRKSFKKGKKGGKSVKVVEKTEEEVVEERSSRLFSALLTGLNRAFPYSDLPSDIYMKHLDTLYKITHSTNFNTSVQALVLVQHIVTQQDLDTSRFYRTLYESLLDPRLVNSSKQGIYLNLLFKSLKNDINNVPRILAFVKRILQVCMHWVSIGPVTGMLYLLMELSKTHPQILELLEAEGARPDEKLELNESGDKLRVYDPRKRNPEFANADKTCLWEISQFINHYHPTVSLYAESLLEGKSQPKPDLGLYTLAHFLDRFVYKNAKSKASTKGSSIMQPLGGTHTGSLLVRATNIKSTDLPANTINWLNMKAAQVKPDEKFFYQYFTSNSGKIRNKNVAKKARTDDDDDDANEISDDEVWDALVKSKPDVEGLSDDGGFSDLDEGDFSDMSLGDDDEDELQTADFDGEDFDAEDFDEADGLDLEEANEELDAVSDAEDMFNVNEDDEYESDEAMEDKKRSSESGDNKKAKKPKLSGLPVFASVDDYAQYLDSDEE</sequence>
<evidence type="ECO:0000313" key="1">
    <source>
        <dbReference type="EMBL" id="QFZ28651.1"/>
    </source>
</evidence>
<reference evidence="2" key="1">
    <citation type="journal article" date="2019" name="MBio">
        <title>Comparative genomics for the elucidation of multidrug resistance (MDR) in Candida lusitaniae.</title>
        <authorList>
            <person name="Kannan A."/>
            <person name="Asner S.A."/>
            <person name="Trachsel E."/>
            <person name="Kelly S."/>
            <person name="Parker J."/>
            <person name="Sanglard D."/>
        </authorList>
    </citation>
    <scope>NUCLEOTIDE SEQUENCE [LARGE SCALE GENOMIC DNA]</scope>
    <source>
        <strain evidence="2">P1</strain>
    </source>
</reference>
<keyword evidence="2" id="KW-1185">Reference proteome</keyword>
<dbReference type="EMBL" id="CP038487">
    <property type="protein sequence ID" value="QFZ28651.1"/>
    <property type="molecule type" value="Genomic_DNA"/>
</dbReference>
<accession>A0ACD0WN40</accession>
<proteinExistence type="predicted"/>
<evidence type="ECO:0000313" key="2">
    <source>
        <dbReference type="Proteomes" id="UP000326582"/>
    </source>
</evidence>
<organism evidence="1 2">
    <name type="scientific">Clavispora lusitaniae</name>
    <name type="common">Candida lusitaniae</name>
    <dbReference type="NCBI Taxonomy" id="36911"/>
    <lineage>
        <taxon>Eukaryota</taxon>
        <taxon>Fungi</taxon>
        <taxon>Dikarya</taxon>
        <taxon>Ascomycota</taxon>
        <taxon>Saccharomycotina</taxon>
        <taxon>Pichiomycetes</taxon>
        <taxon>Metschnikowiaceae</taxon>
        <taxon>Clavispora</taxon>
    </lineage>
</organism>
<protein>
    <submittedName>
        <fullName evidence="1">Ribosome biogenesis protein</fullName>
    </submittedName>
</protein>
<name>A0ACD0WN40_CLALS</name>
<dbReference type="Proteomes" id="UP000326582">
    <property type="component" value="Chromosome 4"/>
</dbReference>
<gene>
    <name evidence="1" type="ORF">EJF14_40697</name>
</gene>